<dbReference type="EMBL" id="BT070646">
    <property type="protein sequence ID" value="ACN40151.1"/>
    <property type="molecule type" value="mRNA"/>
</dbReference>
<keyword evidence="1" id="KW-0472">Membrane</keyword>
<sequence>MKKTLNYSQLHEAIAAVFEEINEAIPSANWVAPSQDLLNIMLEESDKDRYRQIDRQEFGEFVRKYSGHLAATHRRNVLISAVAVPAVATLTKEIIVVVGNLLARVPNSVLFVALALASVIIECKSFRKTARKPNVITNG</sequence>
<keyword evidence="1" id="KW-1133">Transmembrane helix</keyword>
<dbReference type="AlphaFoldDB" id="C0PQR1"/>
<evidence type="ECO:0000313" key="2">
    <source>
        <dbReference type="EMBL" id="ACN40151.1"/>
    </source>
</evidence>
<evidence type="ECO:0000256" key="1">
    <source>
        <dbReference type="SAM" id="Phobius"/>
    </source>
</evidence>
<organism evidence="2">
    <name type="scientific">Picea sitchensis</name>
    <name type="common">Sitka spruce</name>
    <name type="synonym">Pinus sitchensis</name>
    <dbReference type="NCBI Taxonomy" id="3332"/>
    <lineage>
        <taxon>Eukaryota</taxon>
        <taxon>Viridiplantae</taxon>
        <taxon>Streptophyta</taxon>
        <taxon>Embryophyta</taxon>
        <taxon>Tracheophyta</taxon>
        <taxon>Spermatophyta</taxon>
        <taxon>Pinopsida</taxon>
        <taxon>Pinidae</taxon>
        <taxon>Conifers I</taxon>
        <taxon>Pinales</taxon>
        <taxon>Pinaceae</taxon>
        <taxon>Picea</taxon>
    </lineage>
</organism>
<evidence type="ECO:0008006" key="3">
    <source>
        <dbReference type="Google" id="ProtNLM"/>
    </source>
</evidence>
<feature type="transmembrane region" description="Helical" evidence="1">
    <location>
        <begin position="105"/>
        <end position="123"/>
    </location>
</feature>
<feature type="transmembrane region" description="Helical" evidence="1">
    <location>
        <begin position="77"/>
        <end position="99"/>
    </location>
</feature>
<protein>
    <recommendedName>
        <fullName evidence="3">EF-hand domain-containing protein</fullName>
    </recommendedName>
</protein>
<reference evidence="2" key="1">
    <citation type="submission" date="2009-02" db="EMBL/GenBank/DDBJ databases">
        <title>Full length sequence-verified cDNA sequences from Sitka spruce (Picea sitchensis).</title>
        <authorList>
            <person name="Reid K.E."/>
            <person name="Liao N."/>
            <person name="Ralph S."/>
            <person name="Kolosova N."/>
            <person name="Oddy C."/>
            <person name="Moore R."/>
            <person name="Mayo M."/>
            <person name="Wagner S."/>
            <person name="King J."/>
            <person name="Yanchuk A."/>
            <person name="Holt R."/>
            <person name="Jones S."/>
            <person name="Marra M."/>
            <person name="Ritland C.E."/>
            <person name="Ritland K."/>
            <person name="Bohlmann J."/>
        </authorList>
    </citation>
    <scope>NUCLEOTIDE SEQUENCE</scope>
    <source>
        <tissue evidence="2">Green portion of the leader tissue</tissue>
    </source>
</reference>
<proteinExistence type="evidence at transcript level"/>
<name>C0PQR1_PICSI</name>
<accession>C0PQR1</accession>
<keyword evidence="1" id="KW-0812">Transmembrane</keyword>